<protein>
    <submittedName>
        <fullName evidence="11">Putative kinetochore protein Nuf2</fullName>
    </submittedName>
</protein>
<proteinExistence type="inferred from homology"/>
<dbReference type="GO" id="GO:0051301">
    <property type="term" value="P:cell division"/>
    <property type="evidence" value="ECO:0007669"/>
    <property type="project" value="UniProtKB-KW"/>
</dbReference>
<organism evidence="11 12">
    <name type="scientific">Rosa chinensis</name>
    <name type="common">China rose</name>
    <dbReference type="NCBI Taxonomy" id="74649"/>
    <lineage>
        <taxon>Eukaryota</taxon>
        <taxon>Viridiplantae</taxon>
        <taxon>Streptophyta</taxon>
        <taxon>Embryophyta</taxon>
        <taxon>Tracheophyta</taxon>
        <taxon>Spermatophyta</taxon>
        <taxon>Magnoliopsida</taxon>
        <taxon>eudicotyledons</taxon>
        <taxon>Gunneridae</taxon>
        <taxon>Pentapetalae</taxon>
        <taxon>rosids</taxon>
        <taxon>fabids</taxon>
        <taxon>Rosales</taxon>
        <taxon>Rosaceae</taxon>
        <taxon>Rosoideae</taxon>
        <taxon>Rosoideae incertae sedis</taxon>
        <taxon>Rosa</taxon>
    </lineage>
</organism>
<evidence type="ECO:0000313" key="11">
    <source>
        <dbReference type="EMBL" id="PRQ56426.1"/>
    </source>
</evidence>
<keyword evidence="4" id="KW-0132">Cell division</keyword>
<keyword evidence="3" id="KW-0158">Chromosome</keyword>
<sequence>MSKLVYPKLSRTEIVTILVEAQIIAISEQDLLNPNPDLIADLYTRILTTFDFLPAEDEQVDFDALALLENPDFHDKSARSIKLYNTLKQVVALLDCPKKFIYADLIRPDPNRTEVFLSALLNYHVYRETRIDLVAKVVDQLTDLEKQHIWWGGQVSQWNAEIAHYKETREKELPLVQEVDSKVKELRQTISDLNLDQVKLRTSIRKLKEKAAEMDKEMSDADFDLLKSDSERQEFRSKIVHSPDKLQRALAEKKLIREKATSDEMLAMQSLKEKTAVDEVYAKVSKKLLKHLAQMHAIQEQVNSAKSTSKDYRAVKEKISDDEVLSKVLHDELMKQQSKVKELNDLKRSWKKNDISSLRRLVKN</sequence>
<accession>A0A2P6SCN1</accession>
<reference evidence="11 12" key="1">
    <citation type="journal article" date="2018" name="Nat. Genet.">
        <title>The Rosa genome provides new insights in the design of modern roses.</title>
        <authorList>
            <person name="Bendahmane M."/>
        </authorList>
    </citation>
    <scope>NUCLEOTIDE SEQUENCE [LARGE SCALE GENOMIC DNA]</scope>
    <source>
        <strain evidence="12">cv. Old Blush</strain>
    </source>
</reference>
<keyword evidence="6 9" id="KW-0175">Coiled coil</keyword>
<evidence type="ECO:0000256" key="1">
    <source>
        <dbReference type="ARBA" id="ARBA00004584"/>
    </source>
</evidence>
<evidence type="ECO:0000259" key="10">
    <source>
        <dbReference type="Pfam" id="PF03800"/>
    </source>
</evidence>
<feature type="domain" description="Kinetochore protein Nuf2 N-terminal" evidence="10">
    <location>
        <begin position="5"/>
        <end position="140"/>
    </location>
</feature>
<evidence type="ECO:0000256" key="3">
    <source>
        <dbReference type="ARBA" id="ARBA00022454"/>
    </source>
</evidence>
<feature type="coiled-coil region" evidence="9">
    <location>
        <begin position="176"/>
        <end position="224"/>
    </location>
</feature>
<dbReference type="Gramene" id="PRQ56426">
    <property type="protein sequence ID" value="PRQ56426"/>
    <property type="gene ID" value="RchiOBHm_Chr1g0336301"/>
</dbReference>
<comment type="caution">
    <text evidence="11">The sequence shown here is derived from an EMBL/GenBank/DDBJ whole genome shotgun (WGS) entry which is preliminary data.</text>
</comment>
<dbReference type="Gene3D" id="1.10.418.60">
    <property type="entry name" value="Ncd80 complex, Nuf2 subunit"/>
    <property type="match status" value="1"/>
</dbReference>
<keyword evidence="8" id="KW-0137">Centromere</keyword>
<comment type="similarity">
    <text evidence="2">Belongs to the NUF2 family.</text>
</comment>
<evidence type="ECO:0000313" key="12">
    <source>
        <dbReference type="Proteomes" id="UP000238479"/>
    </source>
</evidence>
<dbReference type="InterPro" id="IPR005549">
    <property type="entry name" value="Kinetochore_Nuf2_N"/>
</dbReference>
<dbReference type="OrthoDB" id="8194677at2759"/>
<dbReference type="OMA" id="QFDVAPF"/>
<dbReference type="PANTHER" id="PTHR48441:SF1">
    <property type="entry name" value="NT-3"/>
    <property type="match status" value="1"/>
</dbReference>
<evidence type="ECO:0000256" key="5">
    <source>
        <dbReference type="ARBA" id="ARBA00022776"/>
    </source>
</evidence>
<dbReference type="AlphaFoldDB" id="A0A2P6SCN1"/>
<dbReference type="PANTHER" id="PTHR48441">
    <property type="match status" value="1"/>
</dbReference>
<evidence type="ECO:0000256" key="7">
    <source>
        <dbReference type="ARBA" id="ARBA00023306"/>
    </source>
</evidence>
<dbReference type="InterPro" id="IPR038275">
    <property type="entry name" value="Nuf2_N_sf"/>
</dbReference>
<evidence type="ECO:0000256" key="2">
    <source>
        <dbReference type="ARBA" id="ARBA00005498"/>
    </source>
</evidence>
<keyword evidence="7" id="KW-0131">Cell cycle</keyword>
<name>A0A2P6SCN1_ROSCH</name>
<gene>
    <name evidence="11" type="ORF">RchiOBHm_Chr1g0336301</name>
</gene>
<dbReference type="STRING" id="74649.A0A2P6SCN1"/>
<dbReference type="EMBL" id="PDCK01000039">
    <property type="protein sequence ID" value="PRQ56426.1"/>
    <property type="molecule type" value="Genomic_DNA"/>
</dbReference>
<dbReference type="GO" id="GO:0031262">
    <property type="term" value="C:Ndc80 complex"/>
    <property type="evidence" value="ECO:0007669"/>
    <property type="project" value="InterPro"/>
</dbReference>
<dbReference type="Pfam" id="PF03800">
    <property type="entry name" value="Nuf2"/>
    <property type="match status" value="1"/>
</dbReference>
<comment type="subcellular location">
    <subcellularLocation>
        <location evidence="1">Chromosome</location>
        <location evidence="1">Centromere</location>
    </subcellularLocation>
</comment>
<evidence type="ECO:0000256" key="9">
    <source>
        <dbReference type="SAM" id="Coils"/>
    </source>
</evidence>
<keyword evidence="12" id="KW-1185">Reference proteome</keyword>
<dbReference type="Proteomes" id="UP000238479">
    <property type="component" value="Chromosome 1"/>
</dbReference>
<evidence type="ECO:0000256" key="4">
    <source>
        <dbReference type="ARBA" id="ARBA00022618"/>
    </source>
</evidence>
<evidence type="ECO:0000256" key="6">
    <source>
        <dbReference type="ARBA" id="ARBA00023054"/>
    </source>
</evidence>
<evidence type="ECO:0000256" key="8">
    <source>
        <dbReference type="ARBA" id="ARBA00023328"/>
    </source>
</evidence>
<keyword evidence="5" id="KW-0498">Mitosis</keyword>